<sequence>MQTENSGRKVTYVELSKDTSFNKKTCKLWWDRKDLLLKTGTLCDRKKGKSGRPIHQSFSNKQEIDHAITVCENLQIIANQYGYDVYLHGQTQLRPRKQVETWVDEQVNEQTYLRGLKSCVVPFVKATNSKILMSDCVNLNHTLQIQQFLSKNGIELYGSAGYHQQVEGAYSPYSHDCSILDSSMFGTFQSQIANEIASNTHLVDSDDILNHMSKIIPQIWKSDKYKIIAKNHIAGYAKRLQTIIDNDGGFIAKYK</sequence>
<gene>
    <name evidence="1" type="ORF">GPM918_LOCUS22623</name>
    <name evidence="2" type="ORF">SRO942_LOCUS22622</name>
</gene>
<protein>
    <submittedName>
        <fullName evidence="1">Uncharacterized protein</fullName>
    </submittedName>
</protein>
<dbReference type="EMBL" id="CAJNOQ010007807">
    <property type="protein sequence ID" value="CAF1179538.1"/>
    <property type="molecule type" value="Genomic_DNA"/>
</dbReference>
<comment type="caution">
    <text evidence="1">The sequence shown here is derived from an EMBL/GenBank/DDBJ whole genome shotgun (WGS) entry which is preliminary data.</text>
</comment>
<organism evidence="1 3">
    <name type="scientific">Didymodactylos carnosus</name>
    <dbReference type="NCBI Taxonomy" id="1234261"/>
    <lineage>
        <taxon>Eukaryota</taxon>
        <taxon>Metazoa</taxon>
        <taxon>Spiralia</taxon>
        <taxon>Gnathifera</taxon>
        <taxon>Rotifera</taxon>
        <taxon>Eurotatoria</taxon>
        <taxon>Bdelloidea</taxon>
        <taxon>Philodinida</taxon>
        <taxon>Philodinidae</taxon>
        <taxon>Didymodactylos</taxon>
    </lineage>
</organism>
<name>A0A814UV02_9BILA</name>
<evidence type="ECO:0000313" key="1">
    <source>
        <dbReference type="EMBL" id="CAF1179538.1"/>
    </source>
</evidence>
<reference evidence="1" key="1">
    <citation type="submission" date="2021-02" db="EMBL/GenBank/DDBJ databases">
        <authorList>
            <person name="Nowell W R."/>
        </authorList>
    </citation>
    <scope>NUCLEOTIDE SEQUENCE</scope>
</reference>
<dbReference type="Proteomes" id="UP000663829">
    <property type="component" value="Unassembled WGS sequence"/>
</dbReference>
<evidence type="ECO:0000313" key="2">
    <source>
        <dbReference type="EMBL" id="CAF3943751.1"/>
    </source>
</evidence>
<dbReference type="AlphaFoldDB" id="A0A814UV02"/>
<dbReference type="InterPro" id="IPR036397">
    <property type="entry name" value="RNaseH_sf"/>
</dbReference>
<evidence type="ECO:0000313" key="3">
    <source>
        <dbReference type="Proteomes" id="UP000663829"/>
    </source>
</evidence>
<dbReference type="Proteomes" id="UP000681722">
    <property type="component" value="Unassembled WGS sequence"/>
</dbReference>
<keyword evidence="3" id="KW-1185">Reference proteome</keyword>
<proteinExistence type="predicted"/>
<dbReference type="Gene3D" id="3.30.420.10">
    <property type="entry name" value="Ribonuclease H-like superfamily/Ribonuclease H"/>
    <property type="match status" value="1"/>
</dbReference>
<dbReference type="EMBL" id="CAJOBC010007808">
    <property type="protein sequence ID" value="CAF3943751.1"/>
    <property type="molecule type" value="Genomic_DNA"/>
</dbReference>
<accession>A0A814UV02</accession>
<dbReference type="GO" id="GO:0003676">
    <property type="term" value="F:nucleic acid binding"/>
    <property type="evidence" value="ECO:0007669"/>
    <property type="project" value="InterPro"/>
</dbReference>
<dbReference type="OrthoDB" id="10092048at2759"/>